<name>A0ABT5BWR5_9BACT</name>
<feature type="compositionally biased region" description="Low complexity" evidence="10">
    <location>
        <begin position="11"/>
        <end position="20"/>
    </location>
</feature>
<dbReference type="PANTHER" id="PTHR24223">
    <property type="entry name" value="ATP-BINDING CASSETTE SUB-FAMILY C"/>
    <property type="match status" value="1"/>
</dbReference>
<evidence type="ECO:0000259" key="12">
    <source>
        <dbReference type="PROSITE" id="PS50893"/>
    </source>
</evidence>
<keyword evidence="8 11" id="KW-1133">Transmembrane helix</keyword>
<feature type="transmembrane region" description="Helical" evidence="11">
    <location>
        <begin position="308"/>
        <end position="336"/>
    </location>
</feature>
<keyword evidence="15" id="KW-1185">Reference proteome</keyword>
<evidence type="ECO:0000256" key="1">
    <source>
        <dbReference type="ARBA" id="ARBA00004128"/>
    </source>
</evidence>
<keyword evidence="7 14" id="KW-0067">ATP-binding</keyword>
<keyword evidence="5" id="KW-0677">Repeat</keyword>
<feature type="compositionally biased region" description="Basic and acidic residues" evidence="10">
    <location>
        <begin position="1"/>
        <end position="10"/>
    </location>
</feature>
<evidence type="ECO:0000256" key="2">
    <source>
        <dbReference type="ARBA" id="ARBA00004651"/>
    </source>
</evidence>
<feature type="region of interest" description="Disordered" evidence="10">
    <location>
        <begin position="632"/>
        <end position="673"/>
    </location>
</feature>
<feature type="domain" description="ABC transporter" evidence="12">
    <location>
        <begin position="401"/>
        <end position="621"/>
    </location>
</feature>
<feature type="region of interest" description="Disordered" evidence="10">
    <location>
        <begin position="1"/>
        <end position="20"/>
    </location>
</feature>
<evidence type="ECO:0000256" key="4">
    <source>
        <dbReference type="ARBA" id="ARBA00022692"/>
    </source>
</evidence>
<evidence type="ECO:0000256" key="3">
    <source>
        <dbReference type="ARBA" id="ARBA00022448"/>
    </source>
</evidence>
<reference evidence="14 15" key="1">
    <citation type="submission" date="2023-01" db="EMBL/GenBank/DDBJ databases">
        <title>Minimal conservation of predation-associated metabolite biosynthetic gene clusters underscores biosynthetic potential of Myxococcota including descriptions for ten novel species: Archangium lansinium sp. nov., Myxococcus landrumus sp. nov., Nannocystis bai.</title>
        <authorList>
            <person name="Ahearne A."/>
            <person name="Stevens C."/>
            <person name="Dowd S."/>
        </authorList>
    </citation>
    <scope>NUCLEOTIDE SEQUENCE [LARGE SCALE GENOMIC DNA]</scope>
    <source>
        <strain evidence="14 15">WIWO2</strain>
    </source>
</reference>
<dbReference type="PANTHER" id="PTHR24223:SF443">
    <property type="entry name" value="MULTIDRUG-RESISTANCE LIKE PROTEIN 1, ISOFORM I"/>
    <property type="match status" value="1"/>
</dbReference>
<evidence type="ECO:0000313" key="14">
    <source>
        <dbReference type="EMBL" id="MDC0677422.1"/>
    </source>
</evidence>
<protein>
    <submittedName>
        <fullName evidence="14">ATP-binding cassette domain-containing protein</fullName>
    </submittedName>
</protein>
<feature type="transmembrane region" description="Helical" evidence="11">
    <location>
        <begin position="814"/>
        <end position="844"/>
    </location>
</feature>
<dbReference type="RefSeq" id="WP_272094182.1">
    <property type="nucleotide sequence ID" value="NZ_JAQNDK010000001.1"/>
</dbReference>
<feature type="transmembrane region" description="Helical" evidence="11">
    <location>
        <begin position="342"/>
        <end position="362"/>
    </location>
</feature>
<dbReference type="EMBL" id="JAQNDK010000001">
    <property type="protein sequence ID" value="MDC0677422.1"/>
    <property type="molecule type" value="Genomic_DNA"/>
</dbReference>
<feature type="transmembrane region" description="Helical" evidence="11">
    <location>
        <begin position="206"/>
        <end position="224"/>
    </location>
</feature>
<dbReference type="InterPro" id="IPR011527">
    <property type="entry name" value="ABC1_TM_dom"/>
</dbReference>
<gene>
    <name evidence="14" type="ORF">POL72_06680</name>
</gene>
<evidence type="ECO:0000256" key="7">
    <source>
        <dbReference type="ARBA" id="ARBA00022840"/>
    </source>
</evidence>
<dbReference type="InterPro" id="IPR027417">
    <property type="entry name" value="P-loop_NTPase"/>
</dbReference>
<evidence type="ECO:0000256" key="9">
    <source>
        <dbReference type="ARBA" id="ARBA00023136"/>
    </source>
</evidence>
<comment type="caution">
    <text evidence="14">The sequence shown here is derived from an EMBL/GenBank/DDBJ whole genome shotgun (WGS) entry which is preliminary data.</text>
</comment>
<proteinExistence type="predicted"/>
<keyword evidence="3" id="KW-0813">Transport</keyword>
<feature type="domain" description="ABC transmembrane type-1" evidence="13">
    <location>
        <begin position="91"/>
        <end position="371"/>
    </location>
</feature>
<dbReference type="GO" id="GO:0005524">
    <property type="term" value="F:ATP binding"/>
    <property type="evidence" value="ECO:0007669"/>
    <property type="project" value="UniProtKB-KW"/>
</dbReference>
<evidence type="ECO:0000256" key="5">
    <source>
        <dbReference type="ARBA" id="ARBA00022737"/>
    </source>
</evidence>
<feature type="domain" description="ABC transmembrane type-1" evidence="13">
    <location>
        <begin position="735"/>
        <end position="972"/>
    </location>
</feature>
<evidence type="ECO:0000256" key="11">
    <source>
        <dbReference type="SAM" id="Phobius"/>
    </source>
</evidence>
<dbReference type="Proteomes" id="UP001217485">
    <property type="component" value="Unassembled WGS sequence"/>
</dbReference>
<feature type="transmembrane region" description="Helical" evidence="11">
    <location>
        <begin position="736"/>
        <end position="757"/>
    </location>
</feature>
<dbReference type="PROSITE" id="PS50893">
    <property type="entry name" value="ABC_TRANSPORTER_2"/>
    <property type="match status" value="2"/>
</dbReference>
<dbReference type="Gene3D" id="3.40.50.300">
    <property type="entry name" value="P-loop containing nucleotide triphosphate hydrolases"/>
    <property type="match status" value="2"/>
</dbReference>
<dbReference type="CDD" id="cd03250">
    <property type="entry name" value="ABCC_MRP_domain1"/>
    <property type="match status" value="1"/>
</dbReference>
<evidence type="ECO:0000256" key="10">
    <source>
        <dbReference type="SAM" id="MobiDB-lite"/>
    </source>
</evidence>
<dbReference type="InterPro" id="IPR017871">
    <property type="entry name" value="ABC_transporter-like_CS"/>
</dbReference>
<feature type="transmembrane region" description="Helical" evidence="11">
    <location>
        <begin position="129"/>
        <end position="153"/>
    </location>
</feature>
<dbReference type="Pfam" id="PF00664">
    <property type="entry name" value="ABC_membrane"/>
    <property type="match status" value="2"/>
</dbReference>
<dbReference type="InterPro" id="IPR003593">
    <property type="entry name" value="AAA+_ATPase"/>
</dbReference>
<evidence type="ECO:0000313" key="15">
    <source>
        <dbReference type="Proteomes" id="UP001217485"/>
    </source>
</evidence>
<feature type="transmembrane region" description="Helical" evidence="11">
    <location>
        <begin position="918"/>
        <end position="938"/>
    </location>
</feature>
<dbReference type="PROSITE" id="PS50929">
    <property type="entry name" value="ABC_TM1F"/>
    <property type="match status" value="2"/>
</dbReference>
<evidence type="ECO:0000256" key="8">
    <source>
        <dbReference type="ARBA" id="ARBA00022989"/>
    </source>
</evidence>
<dbReference type="SMART" id="SM00382">
    <property type="entry name" value="AAA"/>
    <property type="match status" value="2"/>
</dbReference>
<sequence>MTAAAEDARRSPAPSRLPPDARSPIASRLVFAWVGPLLDRAASRTLAAEDLFDLHEKEAPRRSTAALEEALRRHGGRLGRALLSTAGPTIALALGLGLAHAASSVSLPGVLERFLQWLETPDAPVREGLLLTAALFLGSVCAWGLLHHCFFVLGKMTFRVRAALTGITFRKLLRAAPRARHGGSLGTVVNLVSNDVIRASTAIEDAALIVISLSIIVLAALLLYSLVGAASVAGILALAAMTPITNRLARALERVSSELAQKTDHRLGLLSDALRGIRALKLNGWEDVLLARVEEARRGELRLLDRKAFGLAALNVVFQTGPILVALVTFAVHAALGGALDVPIVMSTIAVLGVLRPPLLFLPRLLMSVIEGRVALQRIEAFFAIEELAPAAPAVAPPGTVRLERADVSWAGAPVLRQIDLRLAPGELVAVVGAAGSGKTTLLTAIAGEATLLAGQREVSGRIAFAPQEPWVLGESIRDNVLCGAPLDDGRYRRVLAAAGLDVDVRDRPGGDTTAVADAGASLSGGQRQRVSFARAAYADAEVVLLDDPLSALDERLADQVFERAVLGEMAGRTRVLATTRLHYARRADRVVVLDGGAIVEQGRPDDLLRAGGAFARLDEIARATASAGPAEEVRAARGGVVSQDGAPPASGDDGRAAPPPSGEDEEAAGDEERAAGAVPFDVYRDYLRSMGPLGFAAAVAVLFILRELLAVGGDAWLALRSGAPGTPARAVVEGYALFGALAAIATFARSLIVARGGVEAARRWHDRLLSGVAHAPFAFFDATPIGRVLNRFTRDQRAVDTAVVPAALDTLNVLFALASALAVVVVSSPYALLVLAPLLAVYLRVQRRFRLASREVARLDAVAQAPLLSSIEQVWVGLPCVRTLRREGHFDARFFARVEMAQRTAYAQLGLERWLSFNLDALGAVLLGTTALLTIALRGWGSLALGSLAVTYVLTITSSLQRAVHASAELEISMTALERVREFSRLAPEARGASAAETTWPMEGSVEFDRVELAYRDGLVPALRGVSFTARPGEKIGVVGRSGSGKSSLVAALLRTAPIQAGRILVEGVDIMSVPVGALRSRLTVVPQDPVLFGGTLRTNLDPRGQHDDEALWRALSSAGVRDALSAQGIGLDSDMGGHAARLGAGHRQLVCLARALLRGSRVVVLDEATASVDVESEGRLLDALDTALSDTTVIIIAHRLEALRGVDRVLIMDRGEVVKVVNAAGAAQAVLPALAPFVEGDA</sequence>
<feature type="domain" description="ABC transporter" evidence="12">
    <location>
        <begin position="1007"/>
        <end position="1241"/>
    </location>
</feature>
<keyword evidence="4 11" id="KW-0812">Transmembrane</keyword>
<evidence type="ECO:0000256" key="6">
    <source>
        <dbReference type="ARBA" id="ARBA00022741"/>
    </source>
</evidence>
<dbReference type="InterPro" id="IPR050173">
    <property type="entry name" value="ABC_transporter_C-like"/>
</dbReference>
<dbReference type="Gene3D" id="1.20.1560.10">
    <property type="entry name" value="ABC transporter type 1, transmembrane domain"/>
    <property type="match status" value="2"/>
</dbReference>
<feature type="transmembrane region" description="Helical" evidence="11">
    <location>
        <begin position="694"/>
        <end position="716"/>
    </location>
</feature>
<dbReference type="CDD" id="cd18579">
    <property type="entry name" value="ABC_6TM_ABCC_D1"/>
    <property type="match status" value="1"/>
</dbReference>
<dbReference type="SUPFAM" id="SSF90123">
    <property type="entry name" value="ABC transporter transmembrane region"/>
    <property type="match status" value="2"/>
</dbReference>
<dbReference type="CDD" id="cd03244">
    <property type="entry name" value="ABCC_MRP_domain2"/>
    <property type="match status" value="1"/>
</dbReference>
<comment type="subcellular location">
    <subcellularLocation>
        <location evidence="2">Cell membrane</location>
        <topology evidence="2">Multi-pass membrane protein</topology>
    </subcellularLocation>
    <subcellularLocation>
        <location evidence="1">Vacuole membrane</location>
        <topology evidence="1">Multi-pass membrane protein</topology>
    </subcellularLocation>
</comment>
<dbReference type="InterPro" id="IPR044726">
    <property type="entry name" value="ABCC_6TM_D2"/>
</dbReference>
<dbReference type="CDD" id="cd18580">
    <property type="entry name" value="ABC_6TM_ABCC_D2"/>
    <property type="match status" value="1"/>
</dbReference>
<dbReference type="Pfam" id="PF00005">
    <property type="entry name" value="ABC_tran"/>
    <property type="match status" value="2"/>
</dbReference>
<dbReference type="InterPro" id="IPR044746">
    <property type="entry name" value="ABCC_6TM_D1"/>
</dbReference>
<accession>A0ABT5BWR5</accession>
<dbReference type="InterPro" id="IPR003439">
    <property type="entry name" value="ABC_transporter-like_ATP-bd"/>
</dbReference>
<evidence type="ECO:0000259" key="13">
    <source>
        <dbReference type="PROSITE" id="PS50929"/>
    </source>
</evidence>
<dbReference type="SUPFAM" id="SSF52540">
    <property type="entry name" value="P-loop containing nucleoside triphosphate hydrolases"/>
    <property type="match status" value="2"/>
</dbReference>
<dbReference type="InterPro" id="IPR036640">
    <property type="entry name" value="ABC1_TM_sf"/>
</dbReference>
<feature type="transmembrane region" description="Helical" evidence="11">
    <location>
        <begin position="81"/>
        <end position="102"/>
    </location>
</feature>
<keyword evidence="6" id="KW-0547">Nucleotide-binding</keyword>
<organism evidence="14 15">
    <name type="scientific">Sorangium atrum</name>
    <dbReference type="NCBI Taxonomy" id="2995308"/>
    <lineage>
        <taxon>Bacteria</taxon>
        <taxon>Pseudomonadati</taxon>
        <taxon>Myxococcota</taxon>
        <taxon>Polyangia</taxon>
        <taxon>Polyangiales</taxon>
        <taxon>Polyangiaceae</taxon>
        <taxon>Sorangium</taxon>
    </lineage>
</organism>
<dbReference type="PROSITE" id="PS00211">
    <property type="entry name" value="ABC_TRANSPORTER_1"/>
    <property type="match status" value="1"/>
</dbReference>
<keyword evidence="9 11" id="KW-0472">Membrane</keyword>